<evidence type="ECO:0000313" key="1">
    <source>
        <dbReference type="EMBL" id="KPL60539.1"/>
    </source>
</evidence>
<gene>
    <name evidence="1" type="ORF">AM506_05285</name>
</gene>
<evidence type="ECO:0008006" key="3">
    <source>
        <dbReference type="Google" id="ProtNLM"/>
    </source>
</evidence>
<evidence type="ECO:0000313" key="2">
    <source>
        <dbReference type="Proteomes" id="UP000050398"/>
    </source>
</evidence>
<dbReference type="InterPro" id="IPR040983">
    <property type="entry name" value="Bact_RF_family5"/>
</dbReference>
<dbReference type="Proteomes" id="UP000050398">
    <property type="component" value="Unassembled WGS sequence"/>
</dbReference>
<sequence length="266" mass="31009">MSLKKTISVLENLYLQKPDKLLTIYLNTDRSDPDQQGGEWKIALKNGFNRLEEYLESAPEEKERLQTIRPKVENYVHSLERELPRSFIIFASADSGIWETFELQVPVETNFYWEENPHLDQLKALHKEYPYTGLVLLQQNQIKILTSAFREIQSSEFMEFDLETDDWRKHEGPHHADVSMGSGGGKANQQEEFESRLKANQQRWWKSLGSILDKKAADEKWERIVLVGDKEEAAVLEENMNKEVHETIGKNLLNENEHKVVEKILA</sequence>
<organism evidence="1 2">
    <name type="scientific">Rossellomorea vietnamensis</name>
    <dbReference type="NCBI Taxonomy" id="218284"/>
    <lineage>
        <taxon>Bacteria</taxon>
        <taxon>Bacillati</taxon>
        <taxon>Bacillota</taxon>
        <taxon>Bacilli</taxon>
        <taxon>Bacillales</taxon>
        <taxon>Bacillaceae</taxon>
        <taxon>Rossellomorea</taxon>
    </lineage>
</organism>
<comment type="caution">
    <text evidence="1">The sequence shown here is derived from an EMBL/GenBank/DDBJ whole genome shotgun (WGS) entry which is preliminary data.</text>
</comment>
<dbReference type="RefSeq" id="WP_060671452.1">
    <property type="nucleotide sequence ID" value="NZ_LIXZ01000003.1"/>
</dbReference>
<dbReference type="AlphaFoldDB" id="A0A0P6W4K1"/>
<name>A0A0P6W4K1_9BACI</name>
<dbReference type="EMBL" id="LIXZ01000003">
    <property type="protein sequence ID" value="KPL60539.1"/>
    <property type="molecule type" value="Genomic_DNA"/>
</dbReference>
<proteinExistence type="predicted"/>
<protein>
    <recommendedName>
        <fullName evidence="3">Protein required for attachment to host cells</fullName>
    </recommendedName>
</protein>
<reference evidence="1 2" key="1">
    <citation type="submission" date="2015-08" db="EMBL/GenBank/DDBJ databases">
        <title>Draft Genome Sequence of Bacillus vietnamensis UCD-SED5.</title>
        <authorList>
            <person name="Lee R.D."/>
            <person name="Jospin G."/>
            <person name="Lang J.M."/>
            <person name="Coil D.A."/>
            <person name="Eisen J.A."/>
        </authorList>
    </citation>
    <scope>NUCLEOTIDE SEQUENCE [LARGE SCALE GENOMIC DNA]</scope>
    <source>
        <strain evidence="1 2">UCD-SED5</strain>
    </source>
</reference>
<dbReference type="OrthoDB" id="5241360at2"/>
<dbReference type="Pfam" id="PF18846">
    <property type="entry name" value="baeRF_family5"/>
    <property type="match status" value="1"/>
</dbReference>
<dbReference type="PATRIC" id="fig|218284.4.peg.2172"/>
<dbReference type="eggNOG" id="COG1503">
    <property type="taxonomic scope" value="Bacteria"/>
</dbReference>
<accession>A0A0P6W4K1</accession>